<dbReference type="SUPFAM" id="SSF51126">
    <property type="entry name" value="Pectin lyase-like"/>
    <property type="match status" value="1"/>
</dbReference>
<dbReference type="GO" id="GO:0047490">
    <property type="term" value="F:pectin lyase activity"/>
    <property type="evidence" value="ECO:0007669"/>
    <property type="project" value="UniProtKB-EC"/>
</dbReference>
<feature type="domain" description="Pectate lyase" evidence="8">
    <location>
        <begin position="96"/>
        <end position="315"/>
    </location>
</feature>
<feature type="signal peptide" evidence="7">
    <location>
        <begin position="1"/>
        <end position="17"/>
    </location>
</feature>
<name>A0AAV0TLA0_HYABA</name>
<dbReference type="Gene3D" id="2.160.20.10">
    <property type="entry name" value="Single-stranded right-handed beta-helix, Pectin lyase-like"/>
    <property type="match status" value="1"/>
</dbReference>
<keyword evidence="2" id="KW-0325">Glycoprotein</keyword>
<evidence type="ECO:0000313" key="9">
    <source>
        <dbReference type="EMBL" id="CAI5722305.1"/>
    </source>
</evidence>
<dbReference type="SMART" id="SM00656">
    <property type="entry name" value="Amb_all"/>
    <property type="match status" value="1"/>
</dbReference>
<evidence type="ECO:0000256" key="7">
    <source>
        <dbReference type="SAM" id="SignalP"/>
    </source>
</evidence>
<reference evidence="9" key="1">
    <citation type="submission" date="2022-12" db="EMBL/GenBank/DDBJ databases">
        <authorList>
            <person name="Webb A."/>
        </authorList>
    </citation>
    <scope>NUCLEOTIDE SEQUENCE</scope>
    <source>
        <strain evidence="9">Hp1</strain>
    </source>
</reference>
<dbReference type="EC" id="4.2.2.10" evidence="6"/>
<evidence type="ECO:0000256" key="6">
    <source>
        <dbReference type="ARBA" id="ARBA00039082"/>
    </source>
</evidence>
<dbReference type="InterPro" id="IPR045032">
    <property type="entry name" value="PEL"/>
</dbReference>
<dbReference type="InterPro" id="IPR012334">
    <property type="entry name" value="Pectin_lyas_fold"/>
</dbReference>
<evidence type="ECO:0000256" key="1">
    <source>
        <dbReference type="ARBA" id="ARBA00023157"/>
    </source>
</evidence>
<keyword evidence="10" id="KW-1185">Reference proteome</keyword>
<dbReference type="PANTHER" id="PTHR31683:SF67">
    <property type="entry name" value="PECTIN LYASE F-RELATED"/>
    <property type="match status" value="1"/>
</dbReference>
<accession>A0AAV0TLA0</accession>
<sequence length="427" mass="45611">MSTFAAALAFAIKNAAGAFTVGSASGLGAGTTGGAGGKVVYPTSNAELTMYLGDTKPLVIVLDRTFDFRGTEGTTTEAGCRPTANRQCLAKRNGFKGQDVILQEGGMKSTGGCVDGTKVTVKYDNAGIKRLFVRDHKTIRGIGKKGVIKGKGLTLTNNIIVQNVHITEINPHLVWGGDAIYICNGGPTASKNVWLDHLKVSRIGRQMVVTGEAGVDGLTISNSEFDGNTDFSMSCDGHHYWTLLFYGRKTAVTMVNNYLHGTSGRSPKVGSRKEDNVVLHAVNNYWGKNSGHSFDVSLSGYVLAEGNYFDSTARPAIADIKGDLFAFDDKDAAGACKTYLGRPCEANVVVKSGKFTSHNGIPALKAMKAYRSIVDFSSKSTSADNVEQEQVYKFSDANSTSSTLYQAKDLAKEWAKTTNNFGIGKLN</sequence>
<keyword evidence="3" id="KW-0456">Lyase</keyword>
<gene>
    <name evidence="9" type="ORF">HBR001_LOCUS2837</name>
</gene>
<keyword evidence="1" id="KW-1015">Disulfide bond</keyword>
<evidence type="ECO:0000259" key="8">
    <source>
        <dbReference type="SMART" id="SM00656"/>
    </source>
</evidence>
<evidence type="ECO:0000256" key="3">
    <source>
        <dbReference type="ARBA" id="ARBA00023239"/>
    </source>
</evidence>
<dbReference type="AlphaFoldDB" id="A0AAV0TLA0"/>
<evidence type="ECO:0000256" key="5">
    <source>
        <dbReference type="ARBA" id="ARBA00037631"/>
    </source>
</evidence>
<dbReference type="InterPro" id="IPR002022">
    <property type="entry name" value="Pec_lyase"/>
</dbReference>
<comment type="function">
    <text evidence="5">Pectinolytic enzymes consist of four classes of enzymes: pectin lyase, polygalacturonase, pectin methylesterase and rhamnogalacturonase. Among pectinolytic enzymes, pectin lyase is the most important in depolymerization of pectin, since it cleaves internal glycosidic bonds of highly methylated pectins.</text>
</comment>
<dbReference type="PANTHER" id="PTHR31683">
    <property type="entry name" value="PECTATE LYASE 18-RELATED"/>
    <property type="match status" value="1"/>
</dbReference>
<dbReference type="Pfam" id="PF00544">
    <property type="entry name" value="Pectate_lyase_4"/>
    <property type="match status" value="1"/>
</dbReference>
<comment type="caution">
    <text evidence="9">The sequence shown here is derived from an EMBL/GenBank/DDBJ whole genome shotgun (WGS) entry which is preliminary data.</text>
</comment>
<dbReference type="InterPro" id="IPR011050">
    <property type="entry name" value="Pectin_lyase_fold/virulence"/>
</dbReference>
<dbReference type="GO" id="GO:0030570">
    <property type="term" value="F:pectate lyase activity"/>
    <property type="evidence" value="ECO:0007669"/>
    <property type="project" value="InterPro"/>
</dbReference>
<organism evidence="9 10">
    <name type="scientific">Hyaloperonospora brassicae</name>
    <name type="common">Brassica downy mildew</name>
    <name type="synonym">Peronospora brassicae</name>
    <dbReference type="NCBI Taxonomy" id="162125"/>
    <lineage>
        <taxon>Eukaryota</taxon>
        <taxon>Sar</taxon>
        <taxon>Stramenopiles</taxon>
        <taxon>Oomycota</taxon>
        <taxon>Peronosporomycetes</taxon>
        <taxon>Peronosporales</taxon>
        <taxon>Peronosporaceae</taxon>
        <taxon>Hyaloperonospora</taxon>
    </lineage>
</organism>
<protein>
    <recommendedName>
        <fullName evidence="6">pectin lyase</fullName>
        <ecNumber evidence="6">4.2.2.10</ecNumber>
    </recommendedName>
</protein>
<evidence type="ECO:0000256" key="2">
    <source>
        <dbReference type="ARBA" id="ARBA00023180"/>
    </source>
</evidence>
<dbReference type="EMBL" id="CANTFL010000417">
    <property type="protein sequence ID" value="CAI5722305.1"/>
    <property type="molecule type" value="Genomic_DNA"/>
</dbReference>
<evidence type="ECO:0000256" key="4">
    <source>
        <dbReference type="ARBA" id="ARBA00036818"/>
    </source>
</evidence>
<dbReference type="Proteomes" id="UP001162031">
    <property type="component" value="Unassembled WGS sequence"/>
</dbReference>
<feature type="chain" id="PRO_5043998656" description="pectin lyase" evidence="7">
    <location>
        <begin position="18"/>
        <end position="427"/>
    </location>
</feature>
<evidence type="ECO:0000313" key="10">
    <source>
        <dbReference type="Proteomes" id="UP001162031"/>
    </source>
</evidence>
<keyword evidence="7" id="KW-0732">Signal</keyword>
<comment type="catalytic activity">
    <reaction evidence="4">
        <text>Eliminative cleavage of (1-&gt;4)-alpha-D-galacturonan methyl ester to give oligosaccharides with 4-deoxy-6-O-methyl-alpha-D-galact-4-enuronosyl groups at their non-reducing ends.</text>
        <dbReference type="EC" id="4.2.2.10"/>
    </reaction>
</comment>
<proteinExistence type="predicted"/>